<feature type="transmembrane region" description="Helical" evidence="2">
    <location>
        <begin position="103"/>
        <end position="126"/>
    </location>
</feature>
<feature type="transmembrane region" description="Helical" evidence="2">
    <location>
        <begin position="228"/>
        <end position="246"/>
    </location>
</feature>
<feature type="compositionally biased region" description="Basic and acidic residues" evidence="1">
    <location>
        <begin position="331"/>
        <end position="363"/>
    </location>
</feature>
<comment type="caution">
    <text evidence="3">The sequence shown here is derived from an EMBL/GenBank/DDBJ whole genome shotgun (WGS) entry which is preliminary data.</text>
</comment>
<feature type="transmembrane region" description="Helical" evidence="2">
    <location>
        <begin position="72"/>
        <end position="97"/>
    </location>
</feature>
<evidence type="ECO:0000313" key="4">
    <source>
        <dbReference type="Proteomes" id="UP000593566"/>
    </source>
</evidence>
<dbReference type="PANTHER" id="PTHR35184:SF1">
    <property type="entry name" value="INTEGRAL MEMBRANE PROTEIN"/>
    <property type="match status" value="1"/>
</dbReference>
<dbReference type="EMBL" id="JACCJB010000010">
    <property type="protein sequence ID" value="KAF6223741.1"/>
    <property type="molecule type" value="Genomic_DNA"/>
</dbReference>
<dbReference type="InterPro" id="IPR021460">
    <property type="entry name" value="DUF3112"/>
</dbReference>
<gene>
    <name evidence="3" type="ORF">HO133_000584</name>
</gene>
<feature type="transmembrane region" description="Helical" evidence="2">
    <location>
        <begin position="147"/>
        <end position="170"/>
    </location>
</feature>
<dbReference type="Proteomes" id="UP000593566">
    <property type="component" value="Unassembled WGS sequence"/>
</dbReference>
<feature type="region of interest" description="Disordered" evidence="1">
    <location>
        <begin position="325"/>
        <end position="399"/>
    </location>
</feature>
<evidence type="ECO:0000256" key="2">
    <source>
        <dbReference type="SAM" id="Phobius"/>
    </source>
</evidence>
<feature type="transmembrane region" description="Helical" evidence="2">
    <location>
        <begin position="40"/>
        <end position="60"/>
    </location>
</feature>
<dbReference type="RefSeq" id="XP_037152958.1">
    <property type="nucleotide sequence ID" value="XM_037291523.1"/>
</dbReference>
<keyword evidence="4" id="KW-1185">Reference proteome</keyword>
<organism evidence="3 4">
    <name type="scientific">Letharia lupina</name>
    <dbReference type="NCBI Taxonomy" id="560253"/>
    <lineage>
        <taxon>Eukaryota</taxon>
        <taxon>Fungi</taxon>
        <taxon>Dikarya</taxon>
        <taxon>Ascomycota</taxon>
        <taxon>Pezizomycotina</taxon>
        <taxon>Lecanoromycetes</taxon>
        <taxon>OSLEUM clade</taxon>
        <taxon>Lecanoromycetidae</taxon>
        <taxon>Lecanorales</taxon>
        <taxon>Lecanorineae</taxon>
        <taxon>Parmeliaceae</taxon>
        <taxon>Letharia</taxon>
    </lineage>
</organism>
<proteinExistence type="predicted"/>
<sequence length="399" mass="43873">MASAMLQARQAATMSKMPMSPPYPATTSALGGSPTINPDVPICAVFLLLYMIGAACHMAIFQTNQKRGHKFLISGMLFGFCMSRLVTTSLRIAWAVYPHNGRLAIAANIFVAAGVVLLFIINLLFAQRIVRSSHPNAGWHPIFHYSFVGLYVLIVVSLVALITSVIQQSYTLNLNTKRIDHDIQLYGQTLYAFVSFLPVLLVVGGLVIPRKTRVEKFGSGRFRHKIAILLLASCILSSGACFRAGVNYAGGKRPRADPAGYQSKACFYIFNFTVEIIVIYLYVIVRIDRRFFIPNNSHGPGDYSRTLKEAGSDKELASMEGMPIASEEQIFDDKRPEDPTRSNRETGKVVDEERGLSADEEIRQGQAPAAASNFGASFTPPTPLLTPPPASYQPREQGY</sequence>
<dbReference type="GeneID" id="59329003"/>
<protein>
    <submittedName>
        <fullName evidence="3">Uncharacterized protein</fullName>
    </submittedName>
</protein>
<feature type="transmembrane region" description="Helical" evidence="2">
    <location>
        <begin position="266"/>
        <end position="285"/>
    </location>
</feature>
<dbReference type="Pfam" id="PF11309">
    <property type="entry name" value="DUF3112"/>
    <property type="match status" value="1"/>
</dbReference>
<feature type="compositionally biased region" description="Pro residues" evidence="1">
    <location>
        <begin position="380"/>
        <end position="391"/>
    </location>
</feature>
<dbReference type="PANTHER" id="PTHR35184">
    <property type="entry name" value="YALI0C10208P"/>
    <property type="match status" value="1"/>
</dbReference>
<reference evidence="3 4" key="1">
    <citation type="journal article" date="2020" name="Genomics">
        <title>Complete, high-quality genomes from long-read metagenomic sequencing of two wolf lichen thalli reveals enigmatic genome architecture.</title>
        <authorList>
            <person name="McKenzie S.K."/>
            <person name="Walston R.F."/>
            <person name="Allen J.L."/>
        </authorList>
    </citation>
    <scope>NUCLEOTIDE SEQUENCE [LARGE SCALE GENOMIC DNA]</scope>
    <source>
        <strain evidence="3">WasteWater1</strain>
    </source>
</reference>
<dbReference type="AlphaFoldDB" id="A0A8H6CIG5"/>
<keyword evidence="2" id="KW-0472">Membrane</keyword>
<keyword evidence="2" id="KW-0812">Transmembrane</keyword>
<evidence type="ECO:0000313" key="3">
    <source>
        <dbReference type="EMBL" id="KAF6223741.1"/>
    </source>
</evidence>
<accession>A0A8H6CIG5</accession>
<keyword evidence="2" id="KW-1133">Transmembrane helix</keyword>
<name>A0A8H6CIG5_9LECA</name>
<evidence type="ECO:0000256" key="1">
    <source>
        <dbReference type="SAM" id="MobiDB-lite"/>
    </source>
</evidence>
<feature type="transmembrane region" description="Helical" evidence="2">
    <location>
        <begin position="190"/>
        <end position="208"/>
    </location>
</feature>